<protein>
    <recommendedName>
        <fullName evidence="9">DUF423 domain-containing protein</fullName>
    </recommendedName>
</protein>
<keyword evidence="8" id="KW-1185">Reference proteome</keyword>
<dbReference type="GO" id="GO:0005886">
    <property type="term" value="C:plasma membrane"/>
    <property type="evidence" value="ECO:0007669"/>
    <property type="project" value="TreeGrafter"/>
</dbReference>
<dbReference type="OrthoDB" id="9802121at2"/>
<keyword evidence="5 6" id="KW-0472">Membrane</keyword>
<keyword evidence="4 6" id="KW-1133">Transmembrane helix</keyword>
<proteinExistence type="inferred from homology"/>
<evidence type="ECO:0008006" key="9">
    <source>
        <dbReference type="Google" id="ProtNLM"/>
    </source>
</evidence>
<name>A0A2S7WBS4_9FLAO</name>
<comment type="caution">
    <text evidence="7">The sequence shown here is derived from an EMBL/GenBank/DDBJ whole genome shotgun (WGS) entry which is preliminary data.</text>
</comment>
<evidence type="ECO:0000256" key="3">
    <source>
        <dbReference type="ARBA" id="ARBA00022692"/>
    </source>
</evidence>
<dbReference type="AlphaFoldDB" id="A0A2S7WBS4"/>
<feature type="transmembrane region" description="Helical" evidence="6">
    <location>
        <begin position="99"/>
        <end position="120"/>
    </location>
</feature>
<evidence type="ECO:0000256" key="4">
    <source>
        <dbReference type="ARBA" id="ARBA00022989"/>
    </source>
</evidence>
<accession>A0A2S7WBS4</accession>
<dbReference type="PANTHER" id="PTHR43461">
    <property type="entry name" value="TRANSMEMBRANE PROTEIN 256"/>
    <property type="match status" value="1"/>
</dbReference>
<evidence type="ECO:0000256" key="5">
    <source>
        <dbReference type="ARBA" id="ARBA00023136"/>
    </source>
</evidence>
<evidence type="ECO:0000256" key="2">
    <source>
        <dbReference type="ARBA" id="ARBA00009694"/>
    </source>
</evidence>
<reference evidence="7 8" key="1">
    <citation type="submission" date="2016-12" db="EMBL/GenBank/DDBJ databases">
        <title>Trade-off between light-utilization and light-protection in marine flavobacteria.</title>
        <authorList>
            <person name="Kumagai Y."/>
            <person name="Yoshizawa S."/>
            <person name="Kogure K."/>
            <person name="Iwasaki W."/>
        </authorList>
    </citation>
    <scope>NUCLEOTIDE SEQUENCE [LARGE SCALE GENOMIC DNA]</scope>
    <source>
        <strain evidence="7 8">KCTC 22729</strain>
    </source>
</reference>
<evidence type="ECO:0000256" key="6">
    <source>
        <dbReference type="SAM" id="Phobius"/>
    </source>
</evidence>
<evidence type="ECO:0000313" key="8">
    <source>
        <dbReference type="Proteomes" id="UP000237608"/>
    </source>
</evidence>
<feature type="transmembrane region" description="Helical" evidence="6">
    <location>
        <begin position="41"/>
        <end position="61"/>
    </location>
</feature>
<comment type="similarity">
    <text evidence="2">Belongs to the UPF0382 family.</text>
</comment>
<comment type="subcellular location">
    <subcellularLocation>
        <location evidence="1">Membrane</location>
        <topology evidence="1">Multi-pass membrane protein</topology>
    </subcellularLocation>
</comment>
<organism evidence="7 8">
    <name type="scientific">Polaribacter gangjinensis</name>
    <dbReference type="NCBI Taxonomy" id="574710"/>
    <lineage>
        <taxon>Bacteria</taxon>
        <taxon>Pseudomonadati</taxon>
        <taxon>Bacteroidota</taxon>
        <taxon>Flavobacteriia</taxon>
        <taxon>Flavobacteriales</taxon>
        <taxon>Flavobacteriaceae</taxon>
    </lineage>
</organism>
<dbReference type="EMBL" id="MSCL01000001">
    <property type="protein sequence ID" value="PQJ75078.1"/>
    <property type="molecule type" value="Genomic_DNA"/>
</dbReference>
<sequence length="127" mass="14387">MFKNLVIACFFGVTAIVLGAFGSHALKEILTFDQLQSFETAVRYQMYHAIVLLFIAIFDGISAKQKQLINAFFYFGILFFSGSIYLIQLTSIQAKSIWFITPLGGLFLIVGWISMIILFIKKVNMKL</sequence>
<evidence type="ECO:0000313" key="7">
    <source>
        <dbReference type="EMBL" id="PQJ75078.1"/>
    </source>
</evidence>
<dbReference type="RefSeq" id="WP_105046219.1">
    <property type="nucleotide sequence ID" value="NZ_CP150662.1"/>
</dbReference>
<gene>
    <name evidence="7" type="ORF">BTO13_07355</name>
</gene>
<dbReference type="InterPro" id="IPR006696">
    <property type="entry name" value="DUF423"/>
</dbReference>
<dbReference type="PANTHER" id="PTHR43461:SF1">
    <property type="entry name" value="TRANSMEMBRANE PROTEIN 256"/>
    <property type="match status" value="1"/>
</dbReference>
<feature type="transmembrane region" description="Helical" evidence="6">
    <location>
        <begin position="68"/>
        <end position="87"/>
    </location>
</feature>
<keyword evidence="3 6" id="KW-0812">Transmembrane</keyword>
<dbReference type="Proteomes" id="UP000237608">
    <property type="component" value="Unassembled WGS sequence"/>
</dbReference>
<evidence type="ECO:0000256" key="1">
    <source>
        <dbReference type="ARBA" id="ARBA00004141"/>
    </source>
</evidence>
<dbReference type="Pfam" id="PF04241">
    <property type="entry name" value="DUF423"/>
    <property type="match status" value="1"/>
</dbReference>